<protein>
    <submittedName>
        <fullName evidence="1">Uncharacterized protein</fullName>
    </submittedName>
</protein>
<dbReference type="EMBL" id="BARV01005170">
    <property type="protein sequence ID" value="GAI11985.1"/>
    <property type="molecule type" value="Genomic_DNA"/>
</dbReference>
<comment type="caution">
    <text evidence="1">The sequence shown here is derived from an EMBL/GenBank/DDBJ whole genome shotgun (WGS) entry which is preliminary data.</text>
</comment>
<reference evidence="1" key="1">
    <citation type="journal article" date="2014" name="Front. Microbiol.">
        <title>High frequency of phylogenetically diverse reductive dehalogenase-homologous genes in deep subseafloor sedimentary metagenomes.</title>
        <authorList>
            <person name="Kawai M."/>
            <person name="Futagami T."/>
            <person name="Toyoda A."/>
            <person name="Takaki Y."/>
            <person name="Nishi S."/>
            <person name="Hori S."/>
            <person name="Arai W."/>
            <person name="Tsubouchi T."/>
            <person name="Morono Y."/>
            <person name="Uchiyama I."/>
            <person name="Ito T."/>
            <person name="Fujiyama A."/>
            <person name="Inagaki F."/>
            <person name="Takami H."/>
        </authorList>
    </citation>
    <scope>NUCLEOTIDE SEQUENCE</scope>
    <source>
        <strain evidence="1">Expedition CK06-06</strain>
    </source>
</reference>
<name>X1MBE4_9ZZZZ</name>
<proteinExistence type="predicted"/>
<organism evidence="1">
    <name type="scientific">marine sediment metagenome</name>
    <dbReference type="NCBI Taxonomy" id="412755"/>
    <lineage>
        <taxon>unclassified sequences</taxon>
        <taxon>metagenomes</taxon>
        <taxon>ecological metagenomes</taxon>
    </lineage>
</organism>
<gene>
    <name evidence="1" type="ORF">S06H3_10921</name>
</gene>
<feature type="non-terminal residue" evidence="1">
    <location>
        <position position="39"/>
    </location>
</feature>
<accession>X1MBE4</accession>
<sequence length="39" mass="4380">MGVIVNKARKNPFDLSIKDVKKLLGWPIISAVPEDPKVY</sequence>
<dbReference type="AlphaFoldDB" id="X1MBE4"/>
<evidence type="ECO:0000313" key="1">
    <source>
        <dbReference type="EMBL" id="GAI11985.1"/>
    </source>
</evidence>